<evidence type="ECO:0000259" key="1">
    <source>
        <dbReference type="Pfam" id="PF06985"/>
    </source>
</evidence>
<dbReference type="Pfam" id="PF06985">
    <property type="entry name" value="HET"/>
    <property type="match status" value="1"/>
</dbReference>
<comment type="caution">
    <text evidence="2">The sequence shown here is derived from an EMBL/GenBank/DDBJ whole genome shotgun (WGS) entry which is preliminary data.</text>
</comment>
<dbReference type="OrthoDB" id="3526006at2759"/>
<sequence length="220" mass="25309">MASATALIGNIVDMLIGLKYARTLKRLPVEVEYPDSSPPGQPFKGFSILPPEYSLSQTDDVGRFGFTEFYSREHYLLASKRSFRLLALSNSRSEDDLLQCSLQSYKLVDGQHPQYTALSYMWRDSRRCVPIVLNGVKFYITSNLLKSLEHLKDIQQRYPNISGRWWIDMLCINQDDDRERGHQVGIMRDIYQRVNLVVAWLGPETGGSRDLMQGLDRQLL</sequence>
<name>A0A8H4RQ50_9HELO</name>
<proteinExistence type="predicted"/>
<dbReference type="PANTHER" id="PTHR24148">
    <property type="entry name" value="ANKYRIN REPEAT DOMAIN-CONTAINING PROTEIN 39 HOMOLOG-RELATED"/>
    <property type="match status" value="1"/>
</dbReference>
<accession>A0A8H4RQ50</accession>
<dbReference type="AlphaFoldDB" id="A0A8H4RQ50"/>
<gene>
    <name evidence="2" type="ORF">G7Y89_g5215</name>
</gene>
<evidence type="ECO:0000313" key="3">
    <source>
        <dbReference type="Proteomes" id="UP000566819"/>
    </source>
</evidence>
<organism evidence="2 3">
    <name type="scientific">Cudoniella acicularis</name>
    <dbReference type="NCBI Taxonomy" id="354080"/>
    <lineage>
        <taxon>Eukaryota</taxon>
        <taxon>Fungi</taxon>
        <taxon>Dikarya</taxon>
        <taxon>Ascomycota</taxon>
        <taxon>Pezizomycotina</taxon>
        <taxon>Leotiomycetes</taxon>
        <taxon>Helotiales</taxon>
        <taxon>Tricladiaceae</taxon>
        <taxon>Cudoniella</taxon>
    </lineage>
</organism>
<dbReference type="PANTHER" id="PTHR24148:SF73">
    <property type="entry name" value="HET DOMAIN PROTEIN (AFU_ORTHOLOGUE AFUA_8G01020)"/>
    <property type="match status" value="1"/>
</dbReference>
<protein>
    <recommendedName>
        <fullName evidence="1">Heterokaryon incompatibility domain-containing protein</fullName>
    </recommendedName>
</protein>
<dbReference type="InterPro" id="IPR052895">
    <property type="entry name" value="HetReg/Transcr_Mod"/>
</dbReference>
<reference evidence="2 3" key="1">
    <citation type="submission" date="2020-03" db="EMBL/GenBank/DDBJ databases">
        <title>Draft Genome Sequence of Cudoniella acicularis.</title>
        <authorList>
            <person name="Buettner E."/>
            <person name="Kellner H."/>
        </authorList>
    </citation>
    <scope>NUCLEOTIDE SEQUENCE [LARGE SCALE GENOMIC DNA]</scope>
    <source>
        <strain evidence="2 3">DSM 108380</strain>
    </source>
</reference>
<keyword evidence="3" id="KW-1185">Reference proteome</keyword>
<dbReference type="InterPro" id="IPR010730">
    <property type="entry name" value="HET"/>
</dbReference>
<dbReference type="EMBL" id="JAAMPI010000307">
    <property type="protein sequence ID" value="KAF4632904.1"/>
    <property type="molecule type" value="Genomic_DNA"/>
</dbReference>
<evidence type="ECO:0000313" key="2">
    <source>
        <dbReference type="EMBL" id="KAF4632904.1"/>
    </source>
</evidence>
<dbReference type="Proteomes" id="UP000566819">
    <property type="component" value="Unassembled WGS sequence"/>
</dbReference>
<feature type="domain" description="Heterokaryon incompatibility" evidence="1">
    <location>
        <begin position="115"/>
        <end position="208"/>
    </location>
</feature>